<dbReference type="EMBL" id="FRAF01000002">
    <property type="protein sequence ID" value="SHJ65266.1"/>
    <property type="molecule type" value="Genomic_DNA"/>
</dbReference>
<keyword evidence="1" id="KW-1133">Transmembrane helix</keyword>
<gene>
    <name evidence="2" type="ORF">SAMN05443507_10278</name>
</gene>
<sequence length="156" mass="16998">MYGLRRNRIPRTVWIAPILLIVAFLSAFVVDYINEHVTLHVLTENIDVANVRSILLQPLTSGATAANTLISVSGHNTIVQILKSLSESTPISDNKNVQSAQVFDTLYVESNSQQMLSIQLAVNPTSLQSPYVLANGHAFMASPSLVNILKKLNSNG</sequence>
<protein>
    <submittedName>
        <fullName evidence="2">Uncharacterized protein</fullName>
    </submittedName>
</protein>
<name>A0A1M6L285_9BACL</name>
<keyword evidence="1" id="KW-0812">Transmembrane</keyword>
<keyword evidence="1" id="KW-0472">Membrane</keyword>
<organism evidence="2 3">
    <name type="scientific">Alicyclobacillus tolerans</name>
    <dbReference type="NCBI Taxonomy" id="90970"/>
    <lineage>
        <taxon>Bacteria</taxon>
        <taxon>Bacillati</taxon>
        <taxon>Bacillota</taxon>
        <taxon>Bacilli</taxon>
        <taxon>Bacillales</taxon>
        <taxon>Alicyclobacillaceae</taxon>
        <taxon>Alicyclobacillus</taxon>
    </lineage>
</organism>
<evidence type="ECO:0000313" key="2">
    <source>
        <dbReference type="EMBL" id="SHJ65266.1"/>
    </source>
</evidence>
<keyword evidence="3" id="KW-1185">Reference proteome</keyword>
<accession>A0A1M6L285</accession>
<feature type="transmembrane region" description="Helical" evidence="1">
    <location>
        <begin position="12"/>
        <end position="33"/>
    </location>
</feature>
<dbReference type="Proteomes" id="UP000184016">
    <property type="component" value="Unassembled WGS sequence"/>
</dbReference>
<evidence type="ECO:0000256" key="1">
    <source>
        <dbReference type="SAM" id="Phobius"/>
    </source>
</evidence>
<dbReference type="STRING" id="1830138.SAMN05443507_10278"/>
<proteinExistence type="predicted"/>
<reference evidence="3" key="1">
    <citation type="submission" date="2016-11" db="EMBL/GenBank/DDBJ databases">
        <authorList>
            <person name="Varghese N."/>
            <person name="Submissions S."/>
        </authorList>
    </citation>
    <scope>NUCLEOTIDE SEQUENCE [LARGE SCALE GENOMIC DNA]</scope>
    <source>
        <strain evidence="3">USBA-503</strain>
    </source>
</reference>
<dbReference type="AlphaFoldDB" id="A0A1M6L285"/>
<evidence type="ECO:0000313" key="3">
    <source>
        <dbReference type="Proteomes" id="UP000184016"/>
    </source>
</evidence>